<accession>A0A8J5XS22</accession>
<dbReference type="InterPro" id="IPR027417">
    <property type="entry name" value="P-loop_NTPase"/>
</dbReference>
<dbReference type="PRINTS" id="PR00380">
    <property type="entry name" value="KINESINHEAVY"/>
</dbReference>
<organism evidence="10 11">
    <name type="scientific">Diacronema lutheri</name>
    <name type="common">Unicellular marine alga</name>
    <name type="synonym">Monochrysis lutheri</name>
    <dbReference type="NCBI Taxonomy" id="2081491"/>
    <lineage>
        <taxon>Eukaryota</taxon>
        <taxon>Haptista</taxon>
        <taxon>Haptophyta</taxon>
        <taxon>Pavlovophyceae</taxon>
        <taxon>Pavlovales</taxon>
        <taxon>Pavlovaceae</taxon>
        <taxon>Diacronema</taxon>
    </lineage>
</organism>
<dbReference type="OrthoDB" id="3176171at2759"/>
<dbReference type="GO" id="GO:0007018">
    <property type="term" value="P:microtubule-based movement"/>
    <property type="evidence" value="ECO:0007669"/>
    <property type="project" value="InterPro"/>
</dbReference>
<dbReference type="CDD" id="cd01367">
    <property type="entry name" value="KISc_KIF2_like"/>
    <property type="match status" value="1"/>
</dbReference>
<dbReference type="EMBL" id="JAGTXO010000013">
    <property type="protein sequence ID" value="KAG8464380.1"/>
    <property type="molecule type" value="Genomic_DNA"/>
</dbReference>
<dbReference type="Proteomes" id="UP000751190">
    <property type="component" value="Unassembled WGS sequence"/>
</dbReference>
<feature type="compositionally biased region" description="Low complexity" evidence="8">
    <location>
        <begin position="497"/>
        <end position="516"/>
    </location>
</feature>
<dbReference type="FunFam" id="3.40.850.10:FF:000012">
    <property type="entry name" value="Kinesin-like protein"/>
    <property type="match status" value="1"/>
</dbReference>
<reference evidence="10" key="1">
    <citation type="submission" date="2021-05" db="EMBL/GenBank/DDBJ databases">
        <title>The genome of the haptophyte Pavlova lutheri (Diacronema luteri, Pavlovales) - a model for lipid biosynthesis in eukaryotic algae.</title>
        <authorList>
            <person name="Hulatt C.J."/>
            <person name="Posewitz M.C."/>
        </authorList>
    </citation>
    <scope>NUCLEOTIDE SEQUENCE</scope>
    <source>
        <strain evidence="10">NIVA-4/92</strain>
    </source>
</reference>
<evidence type="ECO:0000256" key="6">
    <source>
        <dbReference type="PROSITE-ProRule" id="PRU00283"/>
    </source>
</evidence>
<dbReference type="Pfam" id="PF00225">
    <property type="entry name" value="Kinesin"/>
    <property type="match status" value="1"/>
</dbReference>
<proteinExistence type="inferred from homology"/>
<keyword evidence="11" id="KW-1185">Reference proteome</keyword>
<evidence type="ECO:0000256" key="8">
    <source>
        <dbReference type="SAM" id="MobiDB-lite"/>
    </source>
</evidence>
<dbReference type="PROSITE" id="PS00411">
    <property type="entry name" value="KINESIN_MOTOR_1"/>
    <property type="match status" value="1"/>
</dbReference>
<dbReference type="GO" id="GO:0003777">
    <property type="term" value="F:microtubule motor activity"/>
    <property type="evidence" value="ECO:0007669"/>
    <property type="project" value="InterPro"/>
</dbReference>
<feature type="compositionally biased region" description="Low complexity" evidence="8">
    <location>
        <begin position="530"/>
        <end position="541"/>
    </location>
</feature>
<feature type="region of interest" description="Disordered" evidence="8">
    <location>
        <begin position="607"/>
        <end position="630"/>
    </location>
</feature>
<dbReference type="InterPro" id="IPR027640">
    <property type="entry name" value="Kinesin-like_fam"/>
</dbReference>
<feature type="compositionally biased region" description="Gly residues" evidence="8">
    <location>
        <begin position="542"/>
        <end position="555"/>
    </location>
</feature>
<evidence type="ECO:0000256" key="2">
    <source>
        <dbReference type="ARBA" id="ARBA00022741"/>
    </source>
</evidence>
<dbReference type="OMA" id="KAMESHA"/>
<name>A0A8J5XS22_DIALT</name>
<feature type="binding site" evidence="6">
    <location>
        <begin position="228"/>
        <end position="235"/>
    </location>
    <ligand>
        <name>ATP</name>
        <dbReference type="ChEBI" id="CHEBI:30616"/>
    </ligand>
</feature>
<dbReference type="SUPFAM" id="SSF52540">
    <property type="entry name" value="P-loop containing nucleoside triphosphate hydrolases"/>
    <property type="match status" value="1"/>
</dbReference>
<comment type="similarity">
    <text evidence="5">Belongs to the TRAFAC class myosin-kinesin ATPase superfamily. Kinesin family. KIN-13 subfamily.</text>
</comment>
<evidence type="ECO:0000259" key="9">
    <source>
        <dbReference type="PROSITE" id="PS50067"/>
    </source>
</evidence>
<evidence type="ECO:0000313" key="10">
    <source>
        <dbReference type="EMBL" id="KAG8464380.1"/>
    </source>
</evidence>
<evidence type="ECO:0000313" key="11">
    <source>
        <dbReference type="Proteomes" id="UP000751190"/>
    </source>
</evidence>
<feature type="compositionally biased region" description="Pro residues" evidence="8">
    <location>
        <begin position="612"/>
        <end position="623"/>
    </location>
</feature>
<dbReference type="GO" id="GO:0007019">
    <property type="term" value="P:microtubule depolymerization"/>
    <property type="evidence" value="ECO:0007669"/>
    <property type="project" value="TreeGrafter"/>
</dbReference>
<feature type="region of interest" description="Disordered" evidence="8">
    <location>
        <begin position="685"/>
        <end position="745"/>
    </location>
</feature>
<dbReference type="GO" id="GO:0005874">
    <property type="term" value="C:microtubule"/>
    <property type="evidence" value="ECO:0007669"/>
    <property type="project" value="UniProtKB-KW"/>
</dbReference>
<evidence type="ECO:0000256" key="4">
    <source>
        <dbReference type="ARBA" id="ARBA00023175"/>
    </source>
</evidence>
<keyword evidence="2 6" id="KW-0547">Nucleotide-binding</keyword>
<dbReference type="PANTHER" id="PTHR47971">
    <property type="entry name" value="KINESIN-RELATED PROTEIN 6"/>
    <property type="match status" value="1"/>
</dbReference>
<feature type="domain" description="Kinesin motor" evidence="9">
    <location>
        <begin position="137"/>
        <end position="482"/>
    </location>
</feature>
<dbReference type="PANTHER" id="PTHR47971:SF20">
    <property type="entry name" value="KINESIN-LIKE PROTEIN KIF24"/>
    <property type="match status" value="1"/>
</dbReference>
<dbReference type="InterPro" id="IPR036961">
    <property type="entry name" value="Kinesin_motor_dom_sf"/>
</dbReference>
<dbReference type="InterPro" id="IPR019821">
    <property type="entry name" value="Kinesin_motor_CS"/>
</dbReference>
<feature type="compositionally biased region" description="Low complexity" evidence="8">
    <location>
        <begin position="700"/>
        <end position="711"/>
    </location>
</feature>
<feature type="compositionally biased region" description="Basic and acidic residues" evidence="8">
    <location>
        <begin position="35"/>
        <end position="47"/>
    </location>
</feature>
<evidence type="ECO:0000256" key="1">
    <source>
        <dbReference type="ARBA" id="ARBA00022701"/>
    </source>
</evidence>
<dbReference type="SMART" id="SM00129">
    <property type="entry name" value="KISc"/>
    <property type="match status" value="1"/>
</dbReference>
<keyword evidence="4 6" id="KW-0505">Motor protein</keyword>
<dbReference type="PROSITE" id="PS50067">
    <property type="entry name" value="KINESIN_MOTOR_2"/>
    <property type="match status" value="1"/>
</dbReference>
<gene>
    <name evidence="10" type="ORF">KFE25_003443</name>
</gene>
<evidence type="ECO:0000256" key="3">
    <source>
        <dbReference type="ARBA" id="ARBA00022840"/>
    </source>
</evidence>
<dbReference type="AlphaFoldDB" id="A0A8J5XS22"/>
<keyword evidence="3 6" id="KW-0067">ATP-binding</keyword>
<dbReference type="GO" id="GO:0008017">
    <property type="term" value="F:microtubule binding"/>
    <property type="evidence" value="ECO:0007669"/>
    <property type="project" value="InterPro"/>
</dbReference>
<dbReference type="InterPro" id="IPR001752">
    <property type="entry name" value="Kinesin_motor_dom"/>
</dbReference>
<protein>
    <recommendedName>
        <fullName evidence="7">Kinesin-like protein</fullName>
    </recommendedName>
</protein>
<keyword evidence="1 7" id="KW-0493">Microtubule</keyword>
<evidence type="ECO:0000256" key="5">
    <source>
        <dbReference type="ARBA" id="ARBA00061030"/>
    </source>
</evidence>
<sequence>MSATLADALPSTLRQRLDSRNAKPLAAIFDATAAPRERERDGGKENVRAAPAQILARPAPSASPSHCVREVERMRLRREAMREAVEEQRRSRADDDGTAEFQQMIAEYRQNLAAGARAPGDMHGGRATPPAAANAQRIRVVVRKRPLLAHERSNADYDTVTCAPGGRRIVVHEPKTRVDLQKAMESHAFDVDDVFSEEASTQELYERTVGALVAAMFDGCSATCFTYGQTGSGKTYTMLGKGAAGAVADAIAPSRALDGPDDAGLYHLAVRDCFEQLELLRREGVALFLAVSFFEVYCGGVHDLLRNRSTCRVLEDAQGEVQVRDLAEVVPDSLTHLLELTSAANAIRCVGTTSANEHSSRSHAVLQLTLRLAESGDSYGRFSLVDLAGSERAADCADAKRTTRNEGAEINKSLLCLKECIRALGAGQAYTPFRGSKLTQVLRDAFTGESARSVMIANVSPGSSSVEHTLNTLRYAMRLSAHSAADGGASSASSGAARAAARAGAPPVRPATAGGAMPSPRAGAPSPRLGASGVRPPRRAAGGAGGGDAHVGGSAGRVRRPPSSTAAAATSARAASPLSRCALGAFEGGAVAQPAAARCAATPSLARTMAAPPRPPPPLPPPSVSTRADELADVPAARDEDGAGLAAAVQIAREPGRVVSPSPPLDRAAAAHVAHAAFAAPVEEAERHVMGEEEAEEAPLRAAPRPPAASDEGPHEEGAGASSARQGACAADLTDTEATAQPAPNPRLQRAVSVLTDVLQCAYEPETWREEMALLREEAGSLRGVRTYAYHLDEVLAERMALFDELRKQLALFGRTLT</sequence>
<dbReference type="GO" id="GO:0005524">
    <property type="term" value="F:ATP binding"/>
    <property type="evidence" value="ECO:0007669"/>
    <property type="project" value="UniProtKB-UniRule"/>
</dbReference>
<dbReference type="Gene3D" id="3.40.850.10">
    <property type="entry name" value="Kinesin motor domain"/>
    <property type="match status" value="1"/>
</dbReference>
<evidence type="ECO:0000256" key="7">
    <source>
        <dbReference type="RuleBase" id="RU000394"/>
    </source>
</evidence>
<feature type="region of interest" description="Disordered" evidence="8">
    <location>
        <begin position="497"/>
        <end position="574"/>
    </location>
</feature>
<feature type="region of interest" description="Disordered" evidence="8">
    <location>
        <begin position="15"/>
        <end position="67"/>
    </location>
</feature>
<feature type="compositionally biased region" description="Low complexity" evidence="8">
    <location>
        <begin position="561"/>
        <end position="574"/>
    </location>
</feature>
<comment type="caution">
    <text evidence="10">The sequence shown here is derived from an EMBL/GenBank/DDBJ whole genome shotgun (WGS) entry which is preliminary data.</text>
</comment>